<evidence type="ECO:0000256" key="2">
    <source>
        <dbReference type="ARBA" id="ARBA00011255"/>
    </source>
</evidence>
<organism evidence="8 9">
    <name type="scientific">Tumebacillus permanentifrigoris</name>
    <dbReference type="NCBI Taxonomy" id="378543"/>
    <lineage>
        <taxon>Bacteria</taxon>
        <taxon>Bacillati</taxon>
        <taxon>Bacillota</taxon>
        <taxon>Bacilli</taxon>
        <taxon>Bacillales</taxon>
        <taxon>Alicyclobacillaceae</taxon>
        <taxon>Tumebacillus</taxon>
    </lineage>
</organism>
<reference evidence="8 9" key="1">
    <citation type="submission" date="2018-05" db="EMBL/GenBank/DDBJ databases">
        <title>Genomic Encyclopedia of Type Strains, Phase IV (KMG-IV): sequencing the most valuable type-strain genomes for metagenomic binning, comparative biology and taxonomic classification.</title>
        <authorList>
            <person name="Goeker M."/>
        </authorList>
    </citation>
    <scope>NUCLEOTIDE SEQUENCE [LARGE SCALE GENOMIC DNA]</scope>
    <source>
        <strain evidence="8 9">DSM 18773</strain>
    </source>
</reference>
<comment type="function">
    <text evidence="5">Required for morphogenesis and for the elongation of the flagellar filament by facilitating polymerization of the flagellin monomers at the tip of growing filament. Forms a capping structure, which prevents flagellin subunits (transported through the central channel of the flagellum) from leaking out without polymerization at the distal end.</text>
</comment>
<dbReference type="InterPro" id="IPR040026">
    <property type="entry name" value="FliD"/>
</dbReference>
<evidence type="ECO:0000313" key="8">
    <source>
        <dbReference type="EMBL" id="PWK16170.1"/>
    </source>
</evidence>
<evidence type="ECO:0000259" key="7">
    <source>
        <dbReference type="Pfam" id="PF07195"/>
    </source>
</evidence>
<evidence type="ECO:0000256" key="3">
    <source>
        <dbReference type="ARBA" id="ARBA00023054"/>
    </source>
</evidence>
<keyword evidence="3" id="KW-0175">Coiled coil</keyword>
<name>A0A316E046_9BACL</name>
<evidence type="ECO:0000259" key="6">
    <source>
        <dbReference type="Pfam" id="PF02465"/>
    </source>
</evidence>
<dbReference type="PANTHER" id="PTHR30288">
    <property type="entry name" value="FLAGELLAR CAP/ASSEMBLY PROTEIN FLID"/>
    <property type="match status" value="1"/>
</dbReference>
<dbReference type="Proteomes" id="UP000245634">
    <property type="component" value="Unassembled WGS sequence"/>
</dbReference>
<dbReference type="GO" id="GO:0009424">
    <property type="term" value="C:bacterial-type flagellum hook"/>
    <property type="evidence" value="ECO:0007669"/>
    <property type="project" value="UniProtKB-UniRule"/>
</dbReference>
<comment type="similarity">
    <text evidence="1 5">Belongs to the FliD family.</text>
</comment>
<dbReference type="OrthoDB" id="9776025at2"/>
<evidence type="ECO:0000256" key="4">
    <source>
        <dbReference type="ARBA" id="ARBA00023143"/>
    </source>
</evidence>
<evidence type="ECO:0000256" key="1">
    <source>
        <dbReference type="ARBA" id="ARBA00009764"/>
    </source>
</evidence>
<dbReference type="EMBL" id="QGGL01000001">
    <property type="protein sequence ID" value="PWK16170.1"/>
    <property type="molecule type" value="Genomic_DNA"/>
</dbReference>
<dbReference type="GO" id="GO:0005576">
    <property type="term" value="C:extracellular region"/>
    <property type="evidence" value="ECO:0007669"/>
    <property type="project" value="UniProtKB-SubCell"/>
</dbReference>
<dbReference type="GO" id="GO:0007155">
    <property type="term" value="P:cell adhesion"/>
    <property type="evidence" value="ECO:0007669"/>
    <property type="project" value="InterPro"/>
</dbReference>
<keyword evidence="8" id="KW-0282">Flagellum</keyword>
<evidence type="ECO:0000313" key="9">
    <source>
        <dbReference type="Proteomes" id="UP000245634"/>
    </source>
</evidence>
<dbReference type="PANTHER" id="PTHR30288:SF0">
    <property type="entry name" value="FLAGELLAR HOOK-ASSOCIATED PROTEIN 2"/>
    <property type="match status" value="1"/>
</dbReference>
<gene>
    <name evidence="8" type="ORF">C7459_10131</name>
</gene>
<dbReference type="AlphaFoldDB" id="A0A316E046"/>
<dbReference type="RefSeq" id="WP_109685036.1">
    <property type="nucleotide sequence ID" value="NZ_QGGL01000001.1"/>
</dbReference>
<feature type="domain" description="Flagellar hook-associated protein 2 N-terminal" evidence="6">
    <location>
        <begin position="11"/>
        <end position="107"/>
    </location>
</feature>
<dbReference type="Pfam" id="PF07196">
    <property type="entry name" value="Flagellin_IN"/>
    <property type="match status" value="1"/>
</dbReference>
<dbReference type="Pfam" id="PF02465">
    <property type="entry name" value="FliD_N"/>
    <property type="match status" value="1"/>
</dbReference>
<comment type="subunit">
    <text evidence="2 5">Homopentamer.</text>
</comment>
<feature type="domain" description="Flagellar hook-associated protein 2 C-terminal" evidence="7">
    <location>
        <begin position="226"/>
        <end position="506"/>
    </location>
</feature>
<keyword evidence="8" id="KW-0969">Cilium</keyword>
<dbReference type="InterPro" id="IPR003481">
    <property type="entry name" value="FliD_N"/>
</dbReference>
<proteinExistence type="inferred from homology"/>
<evidence type="ECO:0000256" key="5">
    <source>
        <dbReference type="RuleBase" id="RU362066"/>
    </source>
</evidence>
<dbReference type="InterPro" id="IPR010810">
    <property type="entry name" value="Flagellin_hook_IN_motif"/>
</dbReference>
<comment type="subcellular location">
    <subcellularLocation>
        <location evidence="5">Secreted</location>
    </subcellularLocation>
    <subcellularLocation>
        <location evidence="5">Bacterial flagellum</location>
    </subcellularLocation>
</comment>
<keyword evidence="4 5" id="KW-0975">Bacterial flagellum</keyword>
<keyword evidence="9" id="KW-1185">Reference proteome</keyword>
<keyword evidence="8" id="KW-0966">Cell projection</keyword>
<comment type="caution">
    <text evidence="8">The sequence shown here is derived from an EMBL/GenBank/DDBJ whole genome shotgun (WGS) entry which is preliminary data.</text>
</comment>
<dbReference type="InterPro" id="IPR010809">
    <property type="entry name" value="FliD_C"/>
</dbReference>
<accession>A0A316E046</accession>
<keyword evidence="5" id="KW-0964">Secreted</keyword>
<protein>
    <recommendedName>
        <fullName evidence="5">Flagellar hook-associated protein 2</fullName>
        <shortName evidence="5">HAP2</shortName>
    </recommendedName>
    <alternativeName>
        <fullName evidence="5">Flagellar cap protein</fullName>
    </alternativeName>
</protein>
<sequence>MPIRISGLGTSGLDTDTLVKQLMQAKQIPIDKMVQKRTTLEWKRDAYRDMNTTLAGLRSAVDKVNLSTTLAAKKATSTDDTKVTATASSSASNGTYSLEVKQVAKAAQVTSGALGVASNTAQSITASAVEFNLTGELGTKKISIAAGSSITTTVSQINAASNQTGVKAVYDKAIDKLTLVSTSTGEASKIQLTELDNSHFLSNGLKLSVTNDTTTATADTTATVIGQDAIVNLNGTGDNKVRTNTFTLNNVSFSLKSDPAALGVPSYTTTLTVETDIDAMYNNIKTFIDKYNEVIDKLDAKVSERSYRDFPPLTDTQKKDMKDSDILAWNQKAQSGLLRNDDFLKPAMDQFRQYITTPVASIADPIYNSMTSIGITGAAVTGSNKYQYADKHLYIDEKKLREALTDEPDKVVELFTKYNTSSYDSHGVLTKSSDEGIASRLSYALKNVINRMGDRASTSPSTSPLTKQINDYNTQISTQTSKLGSYEQQYYSQFAALEKALSKMNAQGSWLMSQLGQ</sequence>
<dbReference type="GO" id="GO:0009421">
    <property type="term" value="C:bacterial-type flagellum filament cap"/>
    <property type="evidence" value="ECO:0007669"/>
    <property type="project" value="InterPro"/>
</dbReference>
<dbReference type="GO" id="GO:0071973">
    <property type="term" value="P:bacterial-type flagellum-dependent cell motility"/>
    <property type="evidence" value="ECO:0007669"/>
    <property type="project" value="TreeGrafter"/>
</dbReference>
<dbReference type="Pfam" id="PF07195">
    <property type="entry name" value="FliD_C"/>
    <property type="match status" value="1"/>
</dbReference>